<keyword evidence="3" id="KW-1185">Reference proteome</keyword>
<evidence type="ECO:0000313" key="3">
    <source>
        <dbReference type="Proteomes" id="UP001210678"/>
    </source>
</evidence>
<dbReference type="Proteomes" id="UP001210678">
    <property type="component" value="Unassembled WGS sequence"/>
</dbReference>
<comment type="caution">
    <text evidence="2">The sequence shown here is derived from an EMBL/GenBank/DDBJ whole genome shotgun (WGS) entry which is preliminary data.</text>
</comment>
<dbReference type="EMBL" id="JAQLOI010000003">
    <property type="protein sequence ID" value="MDB1125772.1"/>
    <property type="molecule type" value="Genomic_DNA"/>
</dbReference>
<evidence type="ECO:0000313" key="2">
    <source>
        <dbReference type="EMBL" id="MDB1125772.1"/>
    </source>
</evidence>
<gene>
    <name evidence="2" type="ORF">PGX00_19750</name>
</gene>
<keyword evidence="1" id="KW-0812">Transmembrane</keyword>
<dbReference type="RefSeq" id="WP_272139778.1">
    <property type="nucleotide sequence ID" value="NZ_JAQLOI010000003.1"/>
</dbReference>
<keyword evidence="1" id="KW-0472">Membrane</keyword>
<feature type="transmembrane region" description="Helical" evidence="1">
    <location>
        <begin position="40"/>
        <end position="57"/>
    </location>
</feature>
<organism evidence="2 3">
    <name type="scientific">Vibrio algarum</name>
    <dbReference type="NCBI Taxonomy" id="3020714"/>
    <lineage>
        <taxon>Bacteria</taxon>
        <taxon>Pseudomonadati</taxon>
        <taxon>Pseudomonadota</taxon>
        <taxon>Gammaproteobacteria</taxon>
        <taxon>Vibrionales</taxon>
        <taxon>Vibrionaceae</taxon>
        <taxon>Vibrio</taxon>
    </lineage>
</organism>
<accession>A0ABT4YW09</accession>
<keyword evidence="1" id="KW-1133">Transmembrane helix</keyword>
<proteinExistence type="predicted"/>
<evidence type="ECO:0000256" key="1">
    <source>
        <dbReference type="SAM" id="Phobius"/>
    </source>
</evidence>
<name>A0ABT4YW09_9VIBR</name>
<feature type="transmembrane region" description="Helical" evidence="1">
    <location>
        <begin position="7"/>
        <end position="28"/>
    </location>
</feature>
<reference evidence="2 3" key="1">
    <citation type="submission" date="2023-01" db="EMBL/GenBank/DDBJ databases">
        <title>Vibrio sp. KJ40-1 sp.nov, isolated from marine algae.</title>
        <authorList>
            <person name="Butt M."/>
            <person name="Kim J.M.J."/>
            <person name="Jeon C.O.C."/>
        </authorList>
    </citation>
    <scope>NUCLEOTIDE SEQUENCE [LARGE SCALE GENOMIC DNA]</scope>
    <source>
        <strain evidence="2 3">KJ40-1</strain>
    </source>
</reference>
<protein>
    <recommendedName>
        <fullName evidence="4">DUF2798 domain-containing protein</fullName>
    </recommendedName>
</protein>
<evidence type="ECO:0008006" key="4">
    <source>
        <dbReference type="Google" id="ProtNLM"/>
    </source>
</evidence>
<sequence>MRTLFNTLLFSVLMNTFVGGSIFLISTQTDFISVNFISDYFFYSVVIQWVVGVFFMVSTPTTARYINHSPNIATRKAASISDSSGEQAFTYVDLPLSQRLFISGTVSLLICLII</sequence>